<comment type="caution">
    <text evidence="10">The sequence shown here is derived from an EMBL/GenBank/DDBJ whole genome shotgun (WGS) entry which is preliminary data.</text>
</comment>
<dbReference type="InterPro" id="IPR014729">
    <property type="entry name" value="Rossmann-like_a/b/a_fold"/>
</dbReference>
<organism evidence="10 11">
    <name type="scientific">Eremococcus coleocola ACS-139-V-Col8</name>
    <dbReference type="NCBI Taxonomy" id="908337"/>
    <lineage>
        <taxon>Bacteria</taxon>
        <taxon>Bacillati</taxon>
        <taxon>Bacillota</taxon>
        <taxon>Bacilli</taxon>
        <taxon>Lactobacillales</taxon>
        <taxon>Aerococcaceae</taxon>
        <taxon>Eremococcus</taxon>
    </lineage>
</organism>
<keyword evidence="5 8" id="KW-0547">Nucleotide-binding</keyword>
<dbReference type="AlphaFoldDB" id="E4KMT7"/>
<keyword evidence="2 8" id="KW-0963">Cytoplasm</keyword>
<dbReference type="SUPFAM" id="SSF56037">
    <property type="entry name" value="PheT/TilS domain"/>
    <property type="match status" value="1"/>
</dbReference>
<dbReference type="eggNOG" id="COG0037">
    <property type="taxonomic scope" value="Bacteria"/>
</dbReference>
<keyword evidence="4 8" id="KW-0819">tRNA processing</keyword>
<comment type="subcellular location">
    <subcellularLocation>
        <location evidence="1 8">Cytoplasm</location>
    </subcellularLocation>
</comment>
<dbReference type="InterPro" id="IPR012796">
    <property type="entry name" value="Lysidine-tRNA-synth_C"/>
</dbReference>
<gene>
    <name evidence="8 10" type="primary">tilS</name>
    <name evidence="10" type="ORF">HMPREF9257_0150</name>
</gene>
<evidence type="ECO:0000256" key="4">
    <source>
        <dbReference type="ARBA" id="ARBA00022694"/>
    </source>
</evidence>
<feature type="binding site" evidence="8">
    <location>
        <begin position="29"/>
        <end position="34"/>
    </location>
    <ligand>
        <name>ATP</name>
        <dbReference type="ChEBI" id="CHEBI:30616"/>
    </ligand>
</feature>
<evidence type="ECO:0000313" key="10">
    <source>
        <dbReference type="EMBL" id="EFR31755.1"/>
    </source>
</evidence>
<keyword evidence="3 8" id="KW-0436">Ligase</keyword>
<dbReference type="InterPro" id="IPR011063">
    <property type="entry name" value="TilS/TtcA_N"/>
</dbReference>
<keyword evidence="11" id="KW-1185">Reference proteome</keyword>
<dbReference type="CDD" id="cd01992">
    <property type="entry name" value="TilS_N"/>
    <property type="match status" value="1"/>
</dbReference>
<sequence>MEALLKQVKASFDAWPQWQQTDKLVMGVSGGLDSMVLLDLMIKLLALKENQGKEIIVAHFNHHLRSDADLDASLVESFCHHHQLTYFIGEWQEPSHKNTESLAREARYHFFANVLAASQSQVLVTAHHSNDLAETLMIRLIRGTSFKGLAGIRRYSQRILTTDQGQGVATDLVRPLLSISKAELLDYAEHFKLEYREDSTNSSRHHLRNRVRQDLLPWLEGENPQFLANLESMTQAAAEAYQENFETYMAQEDQLVLALGENGWILDRPTWRQLSASRRRTFLTIFIEERLIADLGSYNKRLLDQLDQLICDTASPNQGLNLPSEWYVQRNYDQIRIFNRSKELGPEESVDDSDFHPLTQLNKWIWVDECHRVGIFRKEQVSHKLLSEAQCVLPLNIDIKQPINYLLRHRQPGDQIRLQDASGRIFHKKLARVMIDQKLPKNIRNQIWLLVDRQNQIMACLPNIKAAHPTIVSQEFATYLFLYQTIEQISKV</sequence>
<evidence type="ECO:0000256" key="8">
    <source>
        <dbReference type="HAMAP-Rule" id="MF_01161"/>
    </source>
</evidence>
<dbReference type="GO" id="GO:0032267">
    <property type="term" value="F:tRNA(Ile)-lysidine synthase activity"/>
    <property type="evidence" value="ECO:0007669"/>
    <property type="project" value="UniProtKB-EC"/>
</dbReference>
<evidence type="ECO:0000256" key="2">
    <source>
        <dbReference type="ARBA" id="ARBA00022490"/>
    </source>
</evidence>
<dbReference type="NCBIfam" id="TIGR02433">
    <property type="entry name" value="lysidine_TilS_C"/>
    <property type="match status" value="1"/>
</dbReference>
<dbReference type="EMBL" id="AENN01000006">
    <property type="protein sequence ID" value="EFR31755.1"/>
    <property type="molecule type" value="Genomic_DNA"/>
</dbReference>
<dbReference type="EC" id="6.3.4.19" evidence="8"/>
<evidence type="ECO:0000256" key="1">
    <source>
        <dbReference type="ARBA" id="ARBA00004496"/>
    </source>
</evidence>
<evidence type="ECO:0000256" key="6">
    <source>
        <dbReference type="ARBA" id="ARBA00022840"/>
    </source>
</evidence>
<comment type="catalytic activity">
    <reaction evidence="7 8">
        <text>cytidine(34) in tRNA(Ile2) + L-lysine + ATP = lysidine(34) in tRNA(Ile2) + AMP + diphosphate + H(+)</text>
        <dbReference type="Rhea" id="RHEA:43744"/>
        <dbReference type="Rhea" id="RHEA-COMP:10625"/>
        <dbReference type="Rhea" id="RHEA-COMP:10670"/>
        <dbReference type="ChEBI" id="CHEBI:15378"/>
        <dbReference type="ChEBI" id="CHEBI:30616"/>
        <dbReference type="ChEBI" id="CHEBI:32551"/>
        <dbReference type="ChEBI" id="CHEBI:33019"/>
        <dbReference type="ChEBI" id="CHEBI:82748"/>
        <dbReference type="ChEBI" id="CHEBI:83665"/>
        <dbReference type="ChEBI" id="CHEBI:456215"/>
        <dbReference type="EC" id="6.3.4.19"/>
    </reaction>
</comment>
<comment type="similarity">
    <text evidence="8">Belongs to the tRNA(Ile)-lysidine synthase family.</text>
</comment>
<dbReference type="SMART" id="SM00977">
    <property type="entry name" value="TilS_C"/>
    <property type="match status" value="1"/>
</dbReference>
<evidence type="ECO:0000313" key="11">
    <source>
        <dbReference type="Proteomes" id="UP000005990"/>
    </source>
</evidence>
<evidence type="ECO:0000256" key="7">
    <source>
        <dbReference type="ARBA" id="ARBA00048539"/>
    </source>
</evidence>
<comment type="function">
    <text evidence="8">Ligates lysine onto the cytidine present at position 34 of the AUA codon-specific tRNA(Ile) that contains the anticodon CAU, in an ATP-dependent manner. Cytidine is converted to lysidine, thus changing the amino acid specificity of the tRNA from methionine to isoleucine.</text>
</comment>
<proteinExistence type="inferred from homology"/>
<evidence type="ECO:0000256" key="5">
    <source>
        <dbReference type="ARBA" id="ARBA00022741"/>
    </source>
</evidence>
<dbReference type="RefSeq" id="WP_006417887.1">
    <property type="nucleotide sequence ID" value="NZ_AENN01000006.1"/>
</dbReference>
<accession>E4KMT7</accession>
<dbReference type="PANTHER" id="PTHR43033">
    <property type="entry name" value="TRNA(ILE)-LYSIDINE SYNTHASE-RELATED"/>
    <property type="match status" value="1"/>
</dbReference>
<feature type="domain" description="Lysidine-tRNA(Ile) synthetase C-terminal" evidence="9">
    <location>
        <begin position="405"/>
        <end position="472"/>
    </location>
</feature>
<dbReference type="InterPro" id="IPR012094">
    <property type="entry name" value="tRNA_Ile_lys_synt"/>
</dbReference>
<evidence type="ECO:0000256" key="3">
    <source>
        <dbReference type="ARBA" id="ARBA00022598"/>
    </source>
</evidence>
<dbReference type="GO" id="GO:0005737">
    <property type="term" value="C:cytoplasm"/>
    <property type="evidence" value="ECO:0007669"/>
    <property type="project" value="UniProtKB-SubCell"/>
</dbReference>
<evidence type="ECO:0000259" key="9">
    <source>
        <dbReference type="SMART" id="SM00977"/>
    </source>
</evidence>
<dbReference type="InterPro" id="IPR012795">
    <property type="entry name" value="tRNA_Ile_lys_synt_N"/>
</dbReference>
<protein>
    <recommendedName>
        <fullName evidence="8">tRNA(Ile)-lysidine synthase</fullName>
        <ecNumber evidence="8">6.3.4.19</ecNumber>
    </recommendedName>
    <alternativeName>
        <fullName evidence="8">tRNA(Ile)-2-lysyl-cytidine synthase</fullName>
    </alternativeName>
    <alternativeName>
        <fullName evidence="8">tRNA(Ile)-lysidine synthetase</fullName>
    </alternativeName>
</protein>
<dbReference type="OrthoDB" id="9807403at2"/>
<dbReference type="HAMAP" id="MF_01161">
    <property type="entry name" value="tRNA_Ile_lys_synt"/>
    <property type="match status" value="1"/>
</dbReference>
<reference evidence="10 11" key="1">
    <citation type="submission" date="2010-10" db="EMBL/GenBank/DDBJ databases">
        <authorList>
            <person name="Durkin A.S."/>
            <person name="Madupu R."/>
            <person name="Torralba M."/>
            <person name="Gillis M."/>
            <person name="Methe B."/>
            <person name="Sutton G."/>
            <person name="Nelson K.E."/>
        </authorList>
    </citation>
    <scope>NUCLEOTIDE SEQUENCE [LARGE SCALE GENOMIC DNA]</scope>
    <source>
        <strain evidence="10 11">ACS-139-V-Col8</strain>
    </source>
</reference>
<keyword evidence="6 8" id="KW-0067">ATP-binding</keyword>
<dbReference type="SUPFAM" id="SSF52402">
    <property type="entry name" value="Adenine nucleotide alpha hydrolases-like"/>
    <property type="match status" value="1"/>
</dbReference>
<dbReference type="GO" id="GO:0006400">
    <property type="term" value="P:tRNA modification"/>
    <property type="evidence" value="ECO:0007669"/>
    <property type="project" value="UniProtKB-UniRule"/>
</dbReference>
<dbReference type="PANTHER" id="PTHR43033:SF1">
    <property type="entry name" value="TRNA(ILE)-LYSIDINE SYNTHASE-RELATED"/>
    <property type="match status" value="1"/>
</dbReference>
<name>E4KMT7_9LACT</name>
<comment type="domain">
    <text evidence="8">The N-terminal region contains the highly conserved SGGXDS motif, predicted to be a P-loop motif involved in ATP binding.</text>
</comment>
<dbReference type="NCBIfam" id="TIGR02432">
    <property type="entry name" value="lysidine_TilS_N"/>
    <property type="match status" value="1"/>
</dbReference>
<dbReference type="Proteomes" id="UP000005990">
    <property type="component" value="Unassembled WGS sequence"/>
</dbReference>
<dbReference type="GO" id="GO:0005524">
    <property type="term" value="F:ATP binding"/>
    <property type="evidence" value="ECO:0007669"/>
    <property type="project" value="UniProtKB-UniRule"/>
</dbReference>
<dbReference type="Pfam" id="PF01171">
    <property type="entry name" value="ATP_bind_3"/>
    <property type="match status" value="1"/>
</dbReference>
<dbReference type="Gene3D" id="3.40.50.620">
    <property type="entry name" value="HUPs"/>
    <property type="match status" value="1"/>
</dbReference>
<dbReference type="STRING" id="908337.HMPREF9257_0150"/>